<evidence type="ECO:0000313" key="4">
    <source>
        <dbReference type="Proteomes" id="UP000217954"/>
    </source>
</evidence>
<accession>A0A1Z4F1C1</accession>
<name>A0A1Z4F1C1_9MYCO</name>
<dbReference type="PANTHER" id="PTHR42856:SF1">
    <property type="entry name" value="ACYL-COENZYME A THIOESTERASE PAAI"/>
    <property type="match status" value="1"/>
</dbReference>
<proteinExistence type="predicted"/>
<gene>
    <name evidence="3" type="ORF">MSTE_03713</name>
</gene>
<evidence type="ECO:0000256" key="1">
    <source>
        <dbReference type="ARBA" id="ARBA00022801"/>
    </source>
</evidence>
<dbReference type="EMBL" id="AP018165">
    <property type="protein sequence ID" value="BAX99011.1"/>
    <property type="molecule type" value="Genomic_DNA"/>
</dbReference>
<feature type="domain" description="Thioesterase" evidence="2">
    <location>
        <begin position="65"/>
        <end position="141"/>
    </location>
</feature>
<dbReference type="Pfam" id="PF03061">
    <property type="entry name" value="4HBT"/>
    <property type="match status" value="1"/>
</dbReference>
<organism evidence="3 4">
    <name type="scientific">[Mycobacterium] stephanolepidis</name>
    <dbReference type="NCBI Taxonomy" id="1520670"/>
    <lineage>
        <taxon>Bacteria</taxon>
        <taxon>Bacillati</taxon>
        <taxon>Actinomycetota</taxon>
        <taxon>Actinomycetes</taxon>
        <taxon>Mycobacteriales</taxon>
        <taxon>Mycobacteriaceae</taxon>
        <taxon>Mycobacteroides</taxon>
    </lineage>
</organism>
<dbReference type="CDD" id="cd03443">
    <property type="entry name" value="PaaI_thioesterase"/>
    <property type="match status" value="1"/>
</dbReference>
<dbReference type="InterPro" id="IPR029069">
    <property type="entry name" value="HotDog_dom_sf"/>
</dbReference>
<dbReference type="NCBIfam" id="TIGR00369">
    <property type="entry name" value="unchar_dom_1"/>
    <property type="match status" value="1"/>
</dbReference>
<dbReference type="InterPro" id="IPR006683">
    <property type="entry name" value="Thioestr_dom"/>
</dbReference>
<dbReference type="InterPro" id="IPR052723">
    <property type="entry name" value="Acyl-CoA_thioesterase_PaaI"/>
</dbReference>
<dbReference type="Proteomes" id="UP000217954">
    <property type="component" value="Chromosome"/>
</dbReference>
<dbReference type="InterPro" id="IPR003736">
    <property type="entry name" value="PAAI_dom"/>
</dbReference>
<reference evidence="4" key="1">
    <citation type="journal article" date="2017" name="Genome Announc.">
        <title>Complete Genome Sequence of Mycobacterium stephanolepidis.</title>
        <authorList>
            <person name="Fukano H."/>
            <person name="Yoshida M."/>
            <person name="Katayama Y."/>
            <person name="Omatsu T."/>
            <person name="Mizutani T."/>
            <person name="Kurata O."/>
            <person name="Wada S."/>
            <person name="Hoshino Y."/>
        </authorList>
    </citation>
    <scope>NUCLEOTIDE SEQUENCE [LARGE SCALE GENOMIC DNA]</scope>
    <source>
        <strain evidence="4">NJB0901</strain>
    </source>
</reference>
<keyword evidence="4" id="KW-1185">Reference proteome</keyword>
<dbReference type="Gene3D" id="3.10.129.10">
    <property type="entry name" value="Hotdog Thioesterase"/>
    <property type="match status" value="1"/>
</dbReference>
<evidence type="ECO:0000259" key="2">
    <source>
        <dbReference type="Pfam" id="PF03061"/>
    </source>
</evidence>
<keyword evidence="1" id="KW-0378">Hydrolase</keyword>
<evidence type="ECO:0000313" key="3">
    <source>
        <dbReference type="EMBL" id="BAX99011.1"/>
    </source>
</evidence>
<reference evidence="3 4" key="2">
    <citation type="journal article" date="2017" name="Int. J. Syst. Evol. Microbiol.">
        <title>Mycobacterium stephanolepidis sp. nov., a rapidly growing species related to Mycobacterium chelonae, isolated from marine teleost fish, Stephanolepis cirrhifer.</title>
        <authorList>
            <person name="Fukano H."/>
            <person name="Wada S."/>
            <person name="Kurata O."/>
            <person name="Katayama K."/>
            <person name="Fujiwara N."/>
            <person name="Hoshino Y."/>
        </authorList>
    </citation>
    <scope>NUCLEOTIDE SEQUENCE [LARGE SCALE GENOMIC DNA]</scope>
    <source>
        <strain evidence="3 4">NJB0901</strain>
    </source>
</reference>
<sequence length="159" mass="17101">MTITDLSVLEFLQRHVAGTSRPGDTTHMRYPTAISRYLEFEIVAVESGSASVRVVVDPSRHGNQQGTVHGGFVVELADAAMGTAHSTLMEQGETFTSIDIRATFLRPVWADTLIATARPAHSGRTITHYTCDVTRGDGKAVATVTSTVMTLRGDRAAGR</sequence>
<dbReference type="GO" id="GO:0016289">
    <property type="term" value="F:acyl-CoA hydrolase activity"/>
    <property type="evidence" value="ECO:0007669"/>
    <property type="project" value="TreeGrafter"/>
</dbReference>
<dbReference type="KEGG" id="mste:MSTE_03713"/>
<dbReference type="SUPFAM" id="SSF54637">
    <property type="entry name" value="Thioesterase/thiol ester dehydrase-isomerase"/>
    <property type="match status" value="1"/>
</dbReference>
<dbReference type="PANTHER" id="PTHR42856">
    <property type="entry name" value="ACYL-COENZYME A THIOESTERASE PAAI"/>
    <property type="match status" value="1"/>
</dbReference>
<dbReference type="AlphaFoldDB" id="A0A1Z4F1C1"/>
<protein>
    <recommendedName>
        <fullName evidence="2">Thioesterase domain-containing protein</fullName>
    </recommendedName>
</protein>